<dbReference type="Gene3D" id="3.40.109.10">
    <property type="entry name" value="NADH Oxidase"/>
    <property type="match status" value="2"/>
</dbReference>
<reference evidence="2 3" key="1">
    <citation type="submission" date="2016-10" db="EMBL/GenBank/DDBJ databases">
        <authorList>
            <person name="de Groot N.N."/>
        </authorList>
    </citation>
    <scope>NUCLEOTIDE SEQUENCE [LARGE SCALE GENOMIC DNA]</scope>
    <source>
        <strain evidence="2 3">DSM 44149</strain>
    </source>
</reference>
<name>A0A1G9T4X8_ALLAB</name>
<dbReference type="eggNOG" id="COG0778">
    <property type="taxonomic scope" value="Bacteria"/>
</dbReference>
<dbReference type="Proteomes" id="UP000183376">
    <property type="component" value="Chromosome I"/>
</dbReference>
<keyword evidence="3" id="KW-1185">Reference proteome</keyword>
<evidence type="ECO:0000313" key="2">
    <source>
        <dbReference type="EMBL" id="SDM42687.1"/>
    </source>
</evidence>
<evidence type="ECO:0000313" key="3">
    <source>
        <dbReference type="Proteomes" id="UP000183376"/>
    </source>
</evidence>
<sequence length="332" mass="36023">MDEVRSALGLTAAEIGEALRLASLAPSVHNSQPWRFAVLRDRVELHADPGRRLPATDPGDRELRLACGAALFNLRIALEEAGVRPLTTLVPTGAGSGPLAVVRHGGRSRPSPQRARLLRAIPARRTNRRPFADVAVPSGHAAELVRATEAERAWLHVLSTKEDRATLRRLVVQAHRAQLDDPAFLTEFAAWTGSVDGRQDGVPLRSAGPRPEPQDEWVLRDFTSGKGAERTTGKDFESEPLVVVLCSFHEGDLAEMQAGQALQRLLLTATVLGLSASFLSQPIEVPRVRSELRHALGTTLTPQAVLRLGFGSPVPATPRRPVTELLLPQRIP</sequence>
<dbReference type="RefSeq" id="WP_030433360.1">
    <property type="nucleotide sequence ID" value="NZ_JOEF01000041.1"/>
</dbReference>
<dbReference type="AlphaFoldDB" id="A0A1G9T4X8"/>
<organism evidence="2 3">
    <name type="scientific">Allokutzneria albata</name>
    <name type="common">Kibdelosporangium albatum</name>
    <dbReference type="NCBI Taxonomy" id="211114"/>
    <lineage>
        <taxon>Bacteria</taxon>
        <taxon>Bacillati</taxon>
        <taxon>Actinomycetota</taxon>
        <taxon>Actinomycetes</taxon>
        <taxon>Pseudonocardiales</taxon>
        <taxon>Pseudonocardiaceae</taxon>
        <taxon>Allokutzneria</taxon>
    </lineage>
</organism>
<dbReference type="SUPFAM" id="SSF55469">
    <property type="entry name" value="FMN-dependent nitroreductase-like"/>
    <property type="match status" value="1"/>
</dbReference>
<dbReference type="PANTHER" id="PTHR23026:SF123">
    <property type="entry name" value="NAD(P)H NITROREDUCTASE RV3131-RELATED"/>
    <property type="match status" value="1"/>
</dbReference>
<dbReference type="InterPro" id="IPR050627">
    <property type="entry name" value="Nitroreductase/BluB"/>
</dbReference>
<dbReference type="GO" id="GO:0016491">
    <property type="term" value="F:oxidoreductase activity"/>
    <property type="evidence" value="ECO:0007669"/>
    <property type="project" value="InterPro"/>
</dbReference>
<feature type="domain" description="Nitroreductase" evidence="1">
    <location>
        <begin position="10"/>
        <end position="46"/>
    </location>
</feature>
<accession>A0A1G9T4X8</accession>
<gene>
    <name evidence="2" type="ORF">SAMN04489726_1559</name>
</gene>
<dbReference type="PANTHER" id="PTHR23026">
    <property type="entry name" value="NADPH NITROREDUCTASE"/>
    <property type="match status" value="1"/>
</dbReference>
<dbReference type="InterPro" id="IPR029479">
    <property type="entry name" value="Nitroreductase"/>
</dbReference>
<dbReference type="Pfam" id="PF00881">
    <property type="entry name" value="Nitroreductase"/>
    <property type="match status" value="1"/>
</dbReference>
<proteinExistence type="predicted"/>
<dbReference type="InterPro" id="IPR000415">
    <property type="entry name" value="Nitroreductase-like"/>
</dbReference>
<dbReference type="OrthoDB" id="8156917at2"/>
<evidence type="ECO:0000259" key="1">
    <source>
        <dbReference type="Pfam" id="PF00881"/>
    </source>
</evidence>
<dbReference type="STRING" id="211114.SAMN04489726_1559"/>
<protein>
    <submittedName>
        <fullName evidence="2">Nitroreductase family protein</fullName>
    </submittedName>
</protein>
<dbReference type="NCBIfam" id="NF047509">
    <property type="entry name" value="Rv3131_FMN_oxido"/>
    <property type="match status" value="1"/>
</dbReference>
<dbReference type="EMBL" id="LT629701">
    <property type="protein sequence ID" value="SDM42687.1"/>
    <property type="molecule type" value="Genomic_DNA"/>
</dbReference>